<organism evidence="2 3">
    <name type="scientific">Alkalidesulfovibrio alkalitolerans DSM 16529</name>
    <dbReference type="NCBI Taxonomy" id="1121439"/>
    <lineage>
        <taxon>Bacteria</taxon>
        <taxon>Pseudomonadati</taxon>
        <taxon>Thermodesulfobacteriota</taxon>
        <taxon>Desulfovibrionia</taxon>
        <taxon>Desulfovibrionales</taxon>
        <taxon>Desulfovibrionaceae</taxon>
        <taxon>Alkalidesulfovibrio</taxon>
    </lineage>
</organism>
<evidence type="ECO:0000259" key="1">
    <source>
        <dbReference type="Pfam" id="PF08241"/>
    </source>
</evidence>
<dbReference type="RefSeq" id="WP_020885791.1">
    <property type="nucleotide sequence ID" value="NZ_ATHI01000003.1"/>
</dbReference>
<sequence>MTALKSNQTRKFYSDLMQGKEKRRLWGTDSRFSPEAICARPSVQKYFLPPVKRHIRSEHTVLDLGCGPGNFLPLVSPLCRELVGADIVPDFVAAARGLVDRLDLANVTVRQSDAILPFDEGCFDRVLMVDTIHHLEDVRSTLEEVHRVLKPGGRLLVFEPNKLNWLLWVMCVLDRNERGLLSLGTFPAYRKAMEGLFRMRDEEWSGLLLGPSSRLATSVADFLDGGLGGKLRFLLPKIFFTAEKI</sequence>
<dbReference type="InterPro" id="IPR013216">
    <property type="entry name" value="Methyltransf_11"/>
</dbReference>
<dbReference type="GO" id="GO:0032259">
    <property type="term" value="P:methylation"/>
    <property type="evidence" value="ECO:0007669"/>
    <property type="project" value="UniProtKB-KW"/>
</dbReference>
<feature type="domain" description="Methyltransferase type 11" evidence="1">
    <location>
        <begin position="62"/>
        <end position="157"/>
    </location>
</feature>
<dbReference type="Pfam" id="PF08241">
    <property type="entry name" value="Methyltransf_11"/>
    <property type="match status" value="1"/>
</dbReference>
<dbReference type="SUPFAM" id="SSF53335">
    <property type="entry name" value="S-adenosyl-L-methionine-dependent methyltransferases"/>
    <property type="match status" value="1"/>
</dbReference>
<name>S7UNG5_9BACT</name>
<gene>
    <name evidence="2" type="ORF">dsat_1905</name>
</gene>
<dbReference type="AlphaFoldDB" id="S7UNG5"/>
<dbReference type="InterPro" id="IPR050508">
    <property type="entry name" value="Methyltransf_Superfamily"/>
</dbReference>
<dbReference type="Gene3D" id="3.40.50.150">
    <property type="entry name" value="Vaccinia Virus protein VP39"/>
    <property type="match status" value="1"/>
</dbReference>
<dbReference type="CDD" id="cd02440">
    <property type="entry name" value="AdoMet_MTases"/>
    <property type="match status" value="1"/>
</dbReference>
<keyword evidence="3" id="KW-1185">Reference proteome</keyword>
<dbReference type="GO" id="GO:0008757">
    <property type="term" value="F:S-adenosylmethionine-dependent methyltransferase activity"/>
    <property type="evidence" value="ECO:0007669"/>
    <property type="project" value="InterPro"/>
</dbReference>
<dbReference type="PATRIC" id="fig|1121439.3.peg.292"/>
<dbReference type="EMBL" id="ATHI01000003">
    <property type="protein sequence ID" value="EPR35564.1"/>
    <property type="molecule type" value="Genomic_DNA"/>
</dbReference>
<dbReference type="eggNOG" id="COG2226">
    <property type="taxonomic scope" value="Bacteria"/>
</dbReference>
<comment type="caution">
    <text evidence="2">The sequence shown here is derived from an EMBL/GenBank/DDBJ whole genome shotgun (WGS) entry which is preliminary data.</text>
</comment>
<keyword evidence="2" id="KW-0808">Transferase</keyword>
<dbReference type="STRING" id="1121439.dsat_1905"/>
<proteinExistence type="predicted"/>
<accession>S7UNG5</accession>
<reference evidence="2 3" key="1">
    <citation type="journal article" date="2013" name="Genome Announc.">
        <title>Draft genome sequences for three mercury-methylating, sulfate-reducing bacteria.</title>
        <authorList>
            <person name="Brown S.D."/>
            <person name="Hurt R.A.Jr."/>
            <person name="Gilmour C.C."/>
            <person name="Elias D.A."/>
        </authorList>
    </citation>
    <scope>NUCLEOTIDE SEQUENCE [LARGE SCALE GENOMIC DNA]</scope>
    <source>
        <strain evidence="2 3">DSM 16529</strain>
    </source>
</reference>
<evidence type="ECO:0000313" key="2">
    <source>
        <dbReference type="EMBL" id="EPR35564.1"/>
    </source>
</evidence>
<dbReference type="Proteomes" id="UP000014975">
    <property type="component" value="Unassembled WGS sequence"/>
</dbReference>
<evidence type="ECO:0000313" key="3">
    <source>
        <dbReference type="Proteomes" id="UP000014975"/>
    </source>
</evidence>
<keyword evidence="2" id="KW-0489">Methyltransferase</keyword>
<dbReference type="InterPro" id="IPR029063">
    <property type="entry name" value="SAM-dependent_MTases_sf"/>
</dbReference>
<protein>
    <submittedName>
        <fullName evidence="2">Methyltransferase type 11</fullName>
    </submittedName>
</protein>
<dbReference type="PANTHER" id="PTHR42912">
    <property type="entry name" value="METHYLTRANSFERASE"/>
    <property type="match status" value="1"/>
</dbReference>